<dbReference type="Proteomes" id="UP001057291">
    <property type="component" value="Unassembled WGS sequence"/>
</dbReference>
<reference evidence="2" key="1">
    <citation type="journal article" date="2023" name="Int. J. Syst. Evol. Microbiol.">
        <title>Collibacillus ludicampi gen. nov., sp. nov., a new soil bacterium of the family Alicyclobacillaceae.</title>
        <authorList>
            <person name="Jojima T."/>
            <person name="Ioku Y."/>
            <person name="Fukuta Y."/>
            <person name="Shirasaka N."/>
            <person name="Matsumura Y."/>
            <person name="Mori M."/>
        </authorList>
    </citation>
    <scope>NUCLEOTIDE SEQUENCE</scope>
    <source>
        <strain evidence="2">TP075</strain>
    </source>
</reference>
<feature type="region of interest" description="Disordered" evidence="1">
    <location>
        <begin position="18"/>
        <end position="41"/>
    </location>
</feature>
<protein>
    <recommendedName>
        <fullName evidence="4">YlzJ-like protein</fullName>
    </recommendedName>
</protein>
<evidence type="ECO:0000256" key="1">
    <source>
        <dbReference type="SAM" id="MobiDB-lite"/>
    </source>
</evidence>
<keyword evidence="3" id="KW-1185">Reference proteome</keyword>
<dbReference type="EMBL" id="BOQE01000001">
    <property type="protein sequence ID" value="GIM47927.1"/>
    <property type="molecule type" value="Genomic_DNA"/>
</dbReference>
<evidence type="ECO:0000313" key="2">
    <source>
        <dbReference type="EMBL" id="GIM47927.1"/>
    </source>
</evidence>
<gene>
    <name evidence="2" type="ORF">DNHGIG_34760</name>
</gene>
<dbReference type="AlphaFoldDB" id="A0AAV4LJ78"/>
<dbReference type="RefSeq" id="WP_282200859.1">
    <property type="nucleotide sequence ID" value="NZ_BOQE01000001.1"/>
</dbReference>
<accession>A0AAV4LJ78</accession>
<name>A0AAV4LJ78_9BACL</name>
<proteinExistence type="predicted"/>
<organism evidence="2 3">
    <name type="scientific">Collibacillus ludicampi</name>
    <dbReference type="NCBI Taxonomy" id="2771369"/>
    <lineage>
        <taxon>Bacteria</taxon>
        <taxon>Bacillati</taxon>
        <taxon>Bacillota</taxon>
        <taxon>Bacilli</taxon>
        <taxon>Bacillales</taxon>
        <taxon>Alicyclobacillaceae</taxon>
        <taxon>Collibacillus</taxon>
    </lineage>
</organism>
<sequence length="71" mass="7763">MSTEEKLRQTLDSGETVTITFSSQNPLTSHGESVQQKRGRLVSTNSPDVVEFQPLDGAPVPIPVSRILIIE</sequence>
<comment type="caution">
    <text evidence="2">The sequence shown here is derived from an EMBL/GenBank/DDBJ whole genome shotgun (WGS) entry which is preliminary data.</text>
</comment>
<evidence type="ECO:0000313" key="3">
    <source>
        <dbReference type="Proteomes" id="UP001057291"/>
    </source>
</evidence>
<evidence type="ECO:0008006" key="4">
    <source>
        <dbReference type="Google" id="ProtNLM"/>
    </source>
</evidence>